<dbReference type="PANTHER" id="PTHR23090">
    <property type="entry name" value="NH 3 /GLUTAMINE-DEPENDENT NAD + SYNTHETASE"/>
    <property type="match status" value="1"/>
</dbReference>
<evidence type="ECO:0000313" key="10">
    <source>
        <dbReference type="Proteomes" id="UP001519289"/>
    </source>
</evidence>
<evidence type="ECO:0000256" key="1">
    <source>
        <dbReference type="ARBA" id="ARBA00004790"/>
    </source>
</evidence>
<dbReference type="GO" id="GO:0008795">
    <property type="term" value="F:NAD+ synthase activity"/>
    <property type="evidence" value="ECO:0007669"/>
    <property type="project" value="UniProtKB-EC"/>
</dbReference>
<sequence>MTHQHHVKSLSERAAREREYMERGGIGALINSLSGGVDSSATAAISKQAAPQGALGLILPCSTEEELEGERLQDIVDAQRVADHLGIPAVTINLSDLWQMAVTLYSAAARDLAAKSGIPLEEERLQWAINNLKPTLRIMTAGFFADAFRGLIMGTGNGVEYFLGYFSIRGDGLSDRQPIRDCTKAEVRGIASEAGLPDDLVNRVPTAGLWPGQTDEGELGFTYAEADRFLIWLLERHLATPVLSTTLTVREEAVDAILGAPDLPVAPDVARRIIAQNRRTEFKRRPGDLEALMQERGLK</sequence>
<comment type="similarity">
    <text evidence="6">Belongs to the NAD synthetase family.</text>
</comment>
<proteinExistence type="inferred from homology"/>
<comment type="catalytic activity">
    <reaction evidence="7">
        <text>deamido-NAD(+) + NH4(+) + ATP = AMP + diphosphate + NAD(+) + H(+)</text>
        <dbReference type="Rhea" id="RHEA:21188"/>
        <dbReference type="ChEBI" id="CHEBI:15378"/>
        <dbReference type="ChEBI" id="CHEBI:28938"/>
        <dbReference type="ChEBI" id="CHEBI:30616"/>
        <dbReference type="ChEBI" id="CHEBI:33019"/>
        <dbReference type="ChEBI" id="CHEBI:57540"/>
        <dbReference type="ChEBI" id="CHEBI:58437"/>
        <dbReference type="ChEBI" id="CHEBI:456215"/>
        <dbReference type="EC" id="6.3.1.5"/>
    </reaction>
</comment>
<dbReference type="InterPro" id="IPR014729">
    <property type="entry name" value="Rossmann-like_a/b/a_fold"/>
</dbReference>
<evidence type="ECO:0000256" key="6">
    <source>
        <dbReference type="RuleBase" id="RU003811"/>
    </source>
</evidence>
<dbReference type="InterPro" id="IPR022310">
    <property type="entry name" value="NAD/GMP_synthase"/>
</dbReference>
<dbReference type="Pfam" id="PF02540">
    <property type="entry name" value="NAD_synthase"/>
    <property type="match status" value="1"/>
</dbReference>
<dbReference type="Gene3D" id="3.40.50.620">
    <property type="entry name" value="HUPs"/>
    <property type="match status" value="1"/>
</dbReference>
<dbReference type="InterPro" id="IPR003694">
    <property type="entry name" value="NAD_synthase"/>
</dbReference>
<feature type="domain" description="NAD/GMP synthase" evidence="8">
    <location>
        <begin position="18"/>
        <end position="257"/>
    </location>
</feature>
<evidence type="ECO:0000256" key="7">
    <source>
        <dbReference type="RuleBase" id="RU003812"/>
    </source>
</evidence>
<name>A0ABS4JQF6_9FIRM</name>
<comment type="pathway">
    <text evidence="1">Cofactor biosynthesis; NAD(+) biosynthesis.</text>
</comment>
<evidence type="ECO:0000256" key="3">
    <source>
        <dbReference type="ARBA" id="ARBA00022741"/>
    </source>
</evidence>
<keyword evidence="4 6" id="KW-0067">ATP-binding</keyword>
<dbReference type="PANTHER" id="PTHR23090:SF9">
    <property type="entry name" value="GLUTAMINE-DEPENDENT NAD(+) SYNTHETASE"/>
    <property type="match status" value="1"/>
</dbReference>
<accession>A0ABS4JQF6</accession>
<dbReference type="NCBIfam" id="TIGR00552">
    <property type="entry name" value="nadE"/>
    <property type="match status" value="1"/>
</dbReference>
<dbReference type="CDD" id="cd00553">
    <property type="entry name" value="NAD_synthase"/>
    <property type="match status" value="1"/>
</dbReference>
<reference evidence="9 10" key="1">
    <citation type="submission" date="2021-03" db="EMBL/GenBank/DDBJ databases">
        <title>Genomic Encyclopedia of Type Strains, Phase IV (KMG-IV): sequencing the most valuable type-strain genomes for metagenomic binning, comparative biology and taxonomic classification.</title>
        <authorList>
            <person name="Goeker M."/>
        </authorList>
    </citation>
    <scope>NUCLEOTIDE SEQUENCE [LARGE SCALE GENOMIC DNA]</scope>
    <source>
        <strain evidence="9 10">DSM 27138</strain>
    </source>
</reference>
<evidence type="ECO:0000256" key="2">
    <source>
        <dbReference type="ARBA" id="ARBA00022598"/>
    </source>
</evidence>
<dbReference type="RefSeq" id="WP_209465359.1">
    <property type="nucleotide sequence ID" value="NZ_JAGGLG010000003.1"/>
</dbReference>
<evidence type="ECO:0000256" key="4">
    <source>
        <dbReference type="ARBA" id="ARBA00022840"/>
    </source>
</evidence>
<protein>
    <recommendedName>
        <fullName evidence="7">NH(3)-dependent NAD(+) synthetase</fullName>
        <ecNumber evidence="7">6.3.1.5</ecNumber>
    </recommendedName>
</protein>
<dbReference type="EC" id="6.3.1.5" evidence="7"/>
<gene>
    <name evidence="9" type="ORF">J2Z79_000585</name>
</gene>
<dbReference type="SUPFAM" id="SSF52402">
    <property type="entry name" value="Adenine nucleotide alpha hydrolases-like"/>
    <property type="match status" value="1"/>
</dbReference>
<dbReference type="EMBL" id="JAGGLG010000003">
    <property type="protein sequence ID" value="MBP2017211.1"/>
    <property type="molecule type" value="Genomic_DNA"/>
</dbReference>
<evidence type="ECO:0000313" key="9">
    <source>
        <dbReference type="EMBL" id="MBP2017211.1"/>
    </source>
</evidence>
<dbReference type="Proteomes" id="UP001519289">
    <property type="component" value="Unassembled WGS sequence"/>
</dbReference>
<keyword evidence="2 6" id="KW-0436">Ligase</keyword>
<keyword evidence="10" id="KW-1185">Reference proteome</keyword>
<evidence type="ECO:0000256" key="5">
    <source>
        <dbReference type="ARBA" id="ARBA00023027"/>
    </source>
</evidence>
<evidence type="ECO:0000259" key="8">
    <source>
        <dbReference type="Pfam" id="PF02540"/>
    </source>
</evidence>
<comment type="caution">
    <text evidence="9">The sequence shown here is derived from an EMBL/GenBank/DDBJ whole genome shotgun (WGS) entry which is preliminary data.</text>
</comment>
<keyword evidence="3 6" id="KW-0547">Nucleotide-binding</keyword>
<organism evidence="9 10">
    <name type="scientific">Symbiobacterium terraclitae</name>
    <dbReference type="NCBI Taxonomy" id="557451"/>
    <lineage>
        <taxon>Bacteria</taxon>
        <taxon>Bacillati</taxon>
        <taxon>Bacillota</taxon>
        <taxon>Clostridia</taxon>
        <taxon>Eubacteriales</taxon>
        <taxon>Symbiobacteriaceae</taxon>
        <taxon>Symbiobacterium</taxon>
    </lineage>
</organism>
<keyword evidence="5 6" id="KW-0520">NAD</keyword>